<reference evidence="7" key="1">
    <citation type="submission" date="2020-10" db="EMBL/GenBank/DDBJ databases">
        <authorList>
            <person name="Gilroy R."/>
        </authorList>
    </citation>
    <scope>NUCLEOTIDE SEQUENCE</scope>
    <source>
        <strain evidence="7">ChiSjej3B21-11622</strain>
    </source>
</reference>
<organism evidence="7 8">
    <name type="scientific">Candidatus Limivivens merdigallinarum</name>
    <dbReference type="NCBI Taxonomy" id="2840859"/>
    <lineage>
        <taxon>Bacteria</taxon>
        <taxon>Bacillati</taxon>
        <taxon>Bacillota</taxon>
        <taxon>Clostridia</taxon>
        <taxon>Lachnospirales</taxon>
        <taxon>Lachnospiraceae</taxon>
        <taxon>Lachnospiraceae incertae sedis</taxon>
        <taxon>Candidatus Limivivens</taxon>
    </lineage>
</organism>
<dbReference type="GO" id="GO:0140359">
    <property type="term" value="F:ABC-type transporter activity"/>
    <property type="evidence" value="ECO:0007669"/>
    <property type="project" value="InterPro"/>
</dbReference>
<dbReference type="GO" id="GO:0016020">
    <property type="term" value="C:membrane"/>
    <property type="evidence" value="ECO:0007669"/>
    <property type="project" value="UniProtKB-SubCell"/>
</dbReference>
<accession>A0A9D0ZUN7</accession>
<comment type="caution">
    <text evidence="7">The sequence shown here is derived from an EMBL/GenBank/DDBJ whole genome shotgun (WGS) entry which is preliminary data.</text>
</comment>
<feature type="transmembrane region" description="Helical" evidence="5">
    <location>
        <begin position="200"/>
        <end position="225"/>
    </location>
</feature>
<feature type="transmembrane region" description="Helical" evidence="5">
    <location>
        <begin position="237"/>
        <end position="259"/>
    </location>
</feature>
<evidence type="ECO:0000256" key="3">
    <source>
        <dbReference type="ARBA" id="ARBA00022989"/>
    </source>
</evidence>
<evidence type="ECO:0000259" key="6">
    <source>
        <dbReference type="Pfam" id="PF12698"/>
    </source>
</evidence>
<evidence type="ECO:0000313" key="7">
    <source>
        <dbReference type="EMBL" id="HIQ96134.1"/>
    </source>
</evidence>
<dbReference type="Pfam" id="PF12698">
    <property type="entry name" value="ABC2_membrane_3"/>
    <property type="match status" value="1"/>
</dbReference>
<proteinExistence type="predicted"/>
<evidence type="ECO:0000256" key="4">
    <source>
        <dbReference type="ARBA" id="ARBA00023136"/>
    </source>
</evidence>
<keyword evidence="3 5" id="KW-1133">Transmembrane helix</keyword>
<feature type="transmembrane region" description="Helical" evidence="5">
    <location>
        <begin position="158"/>
        <end position="179"/>
    </location>
</feature>
<keyword evidence="4 5" id="KW-0472">Membrane</keyword>
<dbReference type="EMBL" id="DVFT01000092">
    <property type="protein sequence ID" value="HIQ96134.1"/>
    <property type="molecule type" value="Genomic_DNA"/>
</dbReference>
<dbReference type="InterPro" id="IPR013525">
    <property type="entry name" value="ABC2_TM"/>
</dbReference>
<dbReference type="Proteomes" id="UP000886886">
    <property type="component" value="Unassembled WGS sequence"/>
</dbReference>
<feature type="transmembrane region" description="Helical" evidence="5">
    <location>
        <begin position="327"/>
        <end position="346"/>
    </location>
</feature>
<evidence type="ECO:0000256" key="2">
    <source>
        <dbReference type="ARBA" id="ARBA00022692"/>
    </source>
</evidence>
<dbReference type="AlphaFoldDB" id="A0A9D0ZUN7"/>
<evidence type="ECO:0000313" key="8">
    <source>
        <dbReference type="Proteomes" id="UP000886886"/>
    </source>
</evidence>
<comment type="subcellular location">
    <subcellularLocation>
        <location evidence="1">Membrane</location>
        <topology evidence="1">Multi-pass membrane protein</topology>
    </subcellularLocation>
</comment>
<feature type="transmembrane region" description="Helical" evidence="5">
    <location>
        <begin position="20"/>
        <end position="38"/>
    </location>
</feature>
<reference evidence="7" key="2">
    <citation type="journal article" date="2021" name="PeerJ">
        <title>Extensive microbial diversity within the chicken gut microbiome revealed by metagenomics and culture.</title>
        <authorList>
            <person name="Gilroy R."/>
            <person name="Ravi A."/>
            <person name="Getino M."/>
            <person name="Pursley I."/>
            <person name="Horton D.L."/>
            <person name="Alikhan N.F."/>
            <person name="Baker D."/>
            <person name="Gharbi K."/>
            <person name="Hall N."/>
            <person name="Watson M."/>
            <person name="Adriaenssens E.M."/>
            <person name="Foster-Nyarko E."/>
            <person name="Jarju S."/>
            <person name="Secka A."/>
            <person name="Antonio M."/>
            <person name="Oren A."/>
            <person name="Chaudhuri R.R."/>
            <person name="La Ragione R."/>
            <person name="Hildebrand F."/>
            <person name="Pallen M.J."/>
        </authorList>
    </citation>
    <scope>NUCLEOTIDE SEQUENCE</scope>
    <source>
        <strain evidence="7">ChiSjej3B21-11622</strain>
    </source>
</reference>
<name>A0A9D0ZUN7_9FIRM</name>
<protein>
    <submittedName>
        <fullName evidence="7">ABC transporter permease</fullName>
    </submittedName>
</protein>
<evidence type="ECO:0000256" key="1">
    <source>
        <dbReference type="ARBA" id="ARBA00004141"/>
    </source>
</evidence>
<gene>
    <name evidence="7" type="ORF">IAB26_06200</name>
</gene>
<evidence type="ECO:0000256" key="5">
    <source>
        <dbReference type="SAM" id="Phobius"/>
    </source>
</evidence>
<keyword evidence="2 5" id="KW-0812">Transmembrane</keyword>
<feature type="domain" description="ABC-2 type transporter transmembrane" evidence="6">
    <location>
        <begin position="18"/>
        <end position="346"/>
    </location>
</feature>
<feature type="transmembrane region" description="Helical" evidence="5">
    <location>
        <begin position="271"/>
        <end position="295"/>
    </location>
</feature>
<sequence length="357" mass="39339">MFLHTISIRLRILVRNRFYLLWLFWFPLALSTFFYLTFTNLDSIFQFAPIPTAVVEDDALKADASFANALNALDGKFLDITYCQDTEEAMELLKTQEVSGIFSVSDNAPLLTVGQDSSEAASLLKHFLDEYLAGSVDSSDFTEEISLSQNPPSSSLNYYYSLLALVCLYGCFSGFETVIGMQGNLSYVGARRCAAPARRLVSFLAELTAALILNTACLIVSMAYMSVCLKVPFGSHVPALILTGVFGSITGISFGAFIASLGQFRTSIKEALMMCSCMLCSILGGLVVEDLGYLISRRLPLLSYLNPAARISDSFYSLYCYGVTGRLSVNLLILTGLSLLFLAITFRNIRRVQYEHL</sequence>